<keyword evidence="2" id="KW-1185">Reference proteome</keyword>
<sequence length="327" mass="38623">MAKQDSQLLTINQDIPLFLQKFEDNFDPVHPENSDIPVIVLGCGEISTVISFNVPGFKTYAFKRLPLFFSEKEARHYCGLYREYNQQLSLLGIETPESDAWYVKGHNGLFVAYLAQERLDERSIGNNLLHSRTDKEIQLLFKQVVQSMVKLWDHNRKYPEQLLGLDSQISNWAIRDFDPEKPLYEQPGLYFIDTSTPMLRIRSEEQMNPLLFLQSAPKPLRWILKLFFLQEVMDRYYDFRLVAVDLLANLYKEQRPDLIPGLMNIVNTKGKEFLEGKRITEKEVKQYYKNDKLIWKLFLALRRADRFINSRVLGRRYEFTLPGKIKR</sequence>
<dbReference type="EMBL" id="SSMC01000002">
    <property type="protein sequence ID" value="THD67387.1"/>
    <property type="molecule type" value="Genomic_DNA"/>
</dbReference>
<dbReference type="InterPro" id="IPR045780">
    <property type="entry name" value="DUF6206"/>
</dbReference>
<name>A0A4S3M028_9FLAO</name>
<accession>A0A4S3M028</accession>
<gene>
    <name evidence="1" type="ORF">E7Z59_06915</name>
</gene>
<dbReference type="OrthoDB" id="4039341at2"/>
<protein>
    <submittedName>
        <fullName evidence="1">Uncharacterized protein</fullName>
    </submittedName>
</protein>
<comment type="caution">
    <text evidence="1">The sequence shown here is derived from an EMBL/GenBank/DDBJ whole genome shotgun (WGS) entry which is preliminary data.</text>
</comment>
<evidence type="ECO:0000313" key="1">
    <source>
        <dbReference type="EMBL" id="THD67387.1"/>
    </source>
</evidence>
<dbReference type="Pfam" id="PF19709">
    <property type="entry name" value="DUF6206"/>
    <property type="match status" value="1"/>
</dbReference>
<evidence type="ECO:0000313" key="2">
    <source>
        <dbReference type="Proteomes" id="UP000305939"/>
    </source>
</evidence>
<proteinExistence type="predicted"/>
<dbReference type="AlphaFoldDB" id="A0A4S3M028"/>
<reference evidence="1 2" key="1">
    <citation type="submission" date="2019-04" db="EMBL/GenBank/DDBJ databases">
        <title>Draft genome sequence of Robertkochia marina CC-AMO-30D.</title>
        <authorList>
            <person name="Hameed A."/>
            <person name="Lin S.-Y."/>
            <person name="Shahina M."/>
            <person name="Lai W.-A."/>
            <person name="Young C.-C."/>
        </authorList>
    </citation>
    <scope>NUCLEOTIDE SEQUENCE [LARGE SCALE GENOMIC DNA]</scope>
    <source>
        <strain evidence="1 2">CC-AMO-30D</strain>
    </source>
</reference>
<dbReference type="RefSeq" id="WP_136335593.1">
    <property type="nucleotide sequence ID" value="NZ_QXMP01000009.1"/>
</dbReference>
<organism evidence="1 2">
    <name type="scientific">Robertkochia marina</name>
    <dbReference type="NCBI Taxonomy" id="1227945"/>
    <lineage>
        <taxon>Bacteria</taxon>
        <taxon>Pseudomonadati</taxon>
        <taxon>Bacteroidota</taxon>
        <taxon>Flavobacteriia</taxon>
        <taxon>Flavobacteriales</taxon>
        <taxon>Flavobacteriaceae</taxon>
        <taxon>Robertkochia</taxon>
    </lineage>
</organism>
<dbReference type="Proteomes" id="UP000305939">
    <property type="component" value="Unassembled WGS sequence"/>
</dbReference>